<name>A0A6A5K3Q8_9PLEO</name>
<evidence type="ECO:0000259" key="2">
    <source>
        <dbReference type="Pfam" id="PF22685"/>
    </source>
</evidence>
<dbReference type="PANTHER" id="PTHR43708:SF1">
    <property type="entry name" value="GALACTOSE_LACTOSE METABOLISM REGULATORY PROTEIN GAL80"/>
    <property type="match status" value="1"/>
</dbReference>
<keyword evidence="4" id="KW-1185">Reference proteome</keyword>
<gene>
    <name evidence="3" type="ORF">BDW02DRAFT_572719</name>
</gene>
<dbReference type="Gene3D" id="3.30.360.10">
    <property type="entry name" value="Dihydrodipicolinate Reductase, domain 2"/>
    <property type="match status" value="1"/>
</dbReference>
<dbReference type="InterPro" id="IPR036291">
    <property type="entry name" value="NAD(P)-bd_dom_sf"/>
</dbReference>
<dbReference type="SUPFAM" id="SSF51735">
    <property type="entry name" value="NAD(P)-binding Rossmann-fold domains"/>
    <property type="match status" value="1"/>
</dbReference>
<protein>
    <submittedName>
        <fullName evidence="3">NAD(P)-binding protein</fullName>
    </submittedName>
</protein>
<dbReference type="InterPro" id="IPR051317">
    <property type="entry name" value="Gfo/Idh/MocA_oxidoreduct"/>
</dbReference>
<dbReference type="Pfam" id="PF01408">
    <property type="entry name" value="GFO_IDH_MocA"/>
    <property type="match status" value="1"/>
</dbReference>
<dbReference type="PANTHER" id="PTHR43708">
    <property type="entry name" value="CONSERVED EXPRESSED OXIDOREDUCTASE (EUROFUNG)"/>
    <property type="match status" value="1"/>
</dbReference>
<dbReference type="Proteomes" id="UP000800040">
    <property type="component" value="Unassembled WGS sequence"/>
</dbReference>
<dbReference type="OrthoDB" id="446809at2759"/>
<proteinExistence type="predicted"/>
<reference evidence="3" key="1">
    <citation type="submission" date="2020-01" db="EMBL/GenBank/DDBJ databases">
        <authorList>
            <consortium name="DOE Joint Genome Institute"/>
            <person name="Haridas S."/>
            <person name="Albert R."/>
            <person name="Binder M."/>
            <person name="Bloem J."/>
            <person name="Labutti K."/>
            <person name="Salamov A."/>
            <person name="Andreopoulos B."/>
            <person name="Baker S.E."/>
            <person name="Barry K."/>
            <person name="Bills G."/>
            <person name="Bluhm B.H."/>
            <person name="Cannon C."/>
            <person name="Castanera R."/>
            <person name="Culley D.E."/>
            <person name="Daum C."/>
            <person name="Ezra D."/>
            <person name="Gonzalez J.B."/>
            <person name="Henrissat B."/>
            <person name="Kuo A."/>
            <person name="Liang C."/>
            <person name="Lipzen A."/>
            <person name="Lutzoni F."/>
            <person name="Magnuson J."/>
            <person name="Mondo S."/>
            <person name="Nolan M."/>
            <person name="Ohm R."/>
            <person name="Pangilinan J."/>
            <person name="Park H.-J."/>
            <person name="Ramirez L."/>
            <person name="Alfaro M."/>
            <person name="Sun H."/>
            <person name="Tritt A."/>
            <person name="Yoshinaga Y."/>
            <person name="Zwiers L.-H."/>
            <person name="Turgeon B.G."/>
            <person name="Goodwin S.B."/>
            <person name="Spatafora J.W."/>
            <person name="Crous P.W."/>
            <person name="Grigoriev I.V."/>
        </authorList>
    </citation>
    <scope>NUCLEOTIDE SEQUENCE</scope>
    <source>
        <strain evidence="3">P77</strain>
    </source>
</reference>
<evidence type="ECO:0000259" key="1">
    <source>
        <dbReference type="Pfam" id="PF01408"/>
    </source>
</evidence>
<feature type="domain" description="Gfo/Idh/MocA-like oxidoreductase N-terminal" evidence="1">
    <location>
        <begin position="4"/>
        <end position="135"/>
    </location>
</feature>
<dbReference type="AlphaFoldDB" id="A0A6A5K3Q8"/>
<evidence type="ECO:0000313" key="3">
    <source>
        <dbReference type="EMBL" id="KAF1830716.1"/>
    </source>
</evidence>
<dbReference type="InterPro" id="IPR000683">
    <property type="entry name" value="Gfo/Idh/MocA-like_OxRdtase_N"/>
</dbReference>
<dbReference type="InterPro" id="IPR055080">
    <property type="entry name" value="Gal80p-like_C"/>
</dbReference>
<sequence length="383" mass="42412">MAPIRTAIIGLSESAVTSWASAAHLPYLLSPRGRERFKIVALCNSSVASAHKAIAHFQLPDSEQIRAYGDPTDLARDPDVDLVVCNTRVDVHHGTVRPSVEAGKAVFCEWPLAQDVHHARDLVELAREKDVKTVMGLQGRLSPMVEKLRSLLREGRIGKVLSVEVRAFGGLNARDTVPTDLSYFLDRKNGGNIFTIGFGHLFDTVQSVVGNIDGLKGHLQIQRPELKVFDKATKSIVGTERSNVPDLIIATGSLAGSPLSQDKASIMLRFRLGQPWPEEPPLVWTINGEKGELRLTSWASTSLSIAFPHLPVVIDVHDYESDTVERVEWKWEAWQEDLPVPARNIGLVYEAYATGDDQAWPHFQDALATHKQLEDLLAEFPPY</sequence>
<dbReference type="EMBL" id="ML975386">
    <property type="protein sequence ID" value="KAF1830716.1"/>
    <property type="molecule type" value="Genomic_DNA"/>
</dbReference>
<evidence type="ECO:0000313" key="4">
    <source>
        <dbReference type="Proteomes" id="UP000800040"/>
    </source>
</evidence>
<dbReference type="GO" id="GO:0000166">
    <property type="term" value="F:nucleotide binding"/>
    <property type="evidence" value="ECO:0007669"/>
    <property type="project" value="InterPro"/>
</dbReference>
<organism evidence="3 4">
    <name type="scientific">Decorospora gaudefroyi</name>
    <dbReference type="NCBI Taxonomy" id="184978"/>
    <lineage>
        <taxon>Eukaryota</taxon>
        <taxon>Fungi</taxon>
        <taxon>Dikarya</taxon>
        <taxon>Ascomycota</taxon>
        <taxon>Pezizomycotina</taxon>
        <taxon>Dothideomycetes</taxon>
        <taxon>Pleosporomycetidae</taxon>
        <taxon>Pleosporales</taxon>
        <taxon>Pleosporineae</taxon>
        <taxon>Pleosporaceae</taxon>
        <taxon>Decorospora</taxon>
    </lineage>
</organism>
<dbReference type="Gene3D" id="3.40.50.720">
    <property type="entry name" value="NAD(P)-binding Rossmann-like Domain"/>
    <property type="match status" value="1"/>
</dbReference>
<dbReference type="Pfam" id="PF22685">
    <property type="entry name" value="Gal80p_C-like"/>
    <property type="match status" value="1"/>
</dbReference>
<accession>A0A6A5K3Q8</accession>
<dbReference type="SUPFAM" id="SSF55347">
    <property type="entry name" value="Glyceraldehyde-3-phosphate dehydrogenase-like, C-terminal domain"/>
    <property type="match status" value="1"/>
</dbReference>
<feature type="domain" description="Gal80p-like C-terminal" evidence="2">
    <location>
        <begin position="143"/>
        <end position="297"/>
    </location>
</feature>